<sequence length="97" mass="10712">MEWTFTADVFAWDEDGPSWRFLRLPLEVADEVRDGAGEPAGFGSVRVYVRIGGTVWATSVFPDKASGSYLLPVKKSVRDREGIDDGDTVTVRLETTS</sequence>
<comment type="caution">
    <text evidence="1">The sequence shown here is derived from an EMBL/GenBank/DDBJ whole genome shotgun (WGS) entry which is preliminary data.</text>
</comment>
<organism evidence="1 2">
    <name type="scientific">Pseudonocardia adelaidensis</name>
    <dbReference type="NCBI Taxonomy" id="648754"/>
    <lineage>
        <taxon>Bacteria</taxon>
        <taxon>Bacillati</taxon>
        <taxon>Actinomycetota</taxon>
        <taxon>Actinomycetes</taxon>
        <taxon>Pseudonocardiales</taxon>
        <taxon>Pseudonocardiaceae</taxon>
        <taxon>Pseudonocardia</taxon>
    </lineage>
</organism>
<proteinExistence type="predicted"/>
<dbReference type="EMBL" id="BAABJO010000028">
    <property type="protein sequence ID" value="GAA5134015.1"/>
    <property type="molecule type" value="Genomic_DNA"/>
</dbReference>
<dbReference type="Pfam" id="PF08922">
    <property type="entry name" value="DUF1905"/>
    <property type="match status" value="1"/>
</dbReference>
<reference evidence="2" key="1">
    <citation type="journal article" date="2019" name="Int. J. Syst. Evol. Microbiol.">
        <title>The Global Catalogue of Microorganisms (GCM) 10K type strain sequencing project: providing services to taxonomists for standard genome sequencing and annotation.</title>
        <authorList>
            <consortium name="The Broad Institute Genomics Platform"/>
            <consortium name="The Broad Institute Genome Sequencing Center for Infectious Disease"/>
            <person name="Wu L."/>
            <person name="Ma J."/>
        </authorList>
    </citation>
    <scope>NUCLEOTIDE SEQUENCE [LARGE SCALE GENOMIC DNA]</scope>
    <source>
        <strain evidence="2">JCM 18302</strain>
    </source>
</reference>
<protein>
    <submittedName>
        <fullName evidence="1">DUF1905 domain-containing protein</fullName>
    </submittedName>
</protein>
<accession>A0ABP9NXE3</accession>
<dbReference type="SUPFAM" id="SSF141694">
    <property type="entry name" value="AF2212/PG0164-like"/>
    <property type="match status" value="1"/>
</dbReference>
<gene>
    <name evidence="1" type="ORF">GCM10023320_61150</name>
</gene>
<evidence type="ECO:0000313" key="2">
    <source>
        <dbReference type="Proteomes" id="UP001500804"/>
    </source>
</evidence>
<dbReference type="InterPro" id="IPR037079">
    <property type="entry name" value="AF2212/PG0164-like_sf"/>
</dbReference>
<dbReference type="Proteomes" id="UP001500804">
    <property type="component" value="Unassembled WGS sequence"/>
</dbReference>
<dbReference type="InterPro" id="IPR015018">
    <property type="entry name" value="DUF1905"/>
</dbReference>
<dbReference type="RefSeq" id="WP_345609739.1">
    <property type="nucleotide sequence ID" value="NZ_BAABJO010000028.1"/>
</dbReference>
<name>A0ABP9NXE3_9PSEU</name>
<dbReference type="Gene3D" id="2.40.30.100">
    <property type="entry name" value="AF2212/PG0164-like"/>
    <property type="match status" value="1"/>
</dbReference>
<keyword evidence="2" id="KW-1185">Reference proteome</keyword>
<evidence type="ECO:0000313" key="1">
    <source>
        <dbReference type="EMBL" id="GAA5134015.1"/>
    </source>
</evidence>